<accession>A0A7R9U7R4</accession>
<sequence length="384" mass="43109">MNEQQREAAELLSTDVGERLLVQKVDSFAFTDCVLKIEGDDVQVFKVSDASDREHEFLEILNLALSGSVRLKPKYANDISIVLSKAFREADLSGQAQLLILYKLIGADTSMKRMTAQGRIRRDIRTQRKYWRALDGSSVFSAITEAFQATVTTPQATLQLVRKLLRDADDHRASESQPLLDAGLCFEALATRIAIRCTQSMEDPTFTFKGLVEATRAELKEDHFRIGTYVEMDCRERDAYGPVNAARAAEHMERKDAYDNLCNLAMRYDDSSTRSIHVLLTDGMESYALEQLTVRDFLDLVEEGATEWAVQAQCGLKHSTAELPVVLCPERFSGLTYGLPVREEDLDRVMSLLKLTRIERCPHDLLGRLDSSGTLFVGANPIIC</sequence>
<proteinExistence type="predicted"/>
<organism evidence="1">
    <name type="scientific">Pinguiococcus pyrenoidosus</name>
    <dbReference type="NCBI Taxonomy" id="172671"/>
    <lineage>
        <taxon>Eukaryota</taxon>
        <taxon>Sar</taxon>
        <taxon>Stramenopiles</taxon>
        <taxon>Ochrophyta</taxon>
        <taxon>Pinguiophyceae</taxon>
        <taxon>Pinguiochrysidales</taxon>
        <taxon>Pinguiochrysidaceae</taxon>
        <taxon>Pinguiococcus</taxon>
    </lineage>
</organism>
<evidence type="ECO:0000313" key="1">
    <source>
        <dbReference type="EMBL" id="CAD8256655.1"/>
    </source>
</evidence>
<reference evidence="1" key="1">
    <citation type="submission" date="2021-01" db="EMBL/GenBank/DDBJ databases">
        <authorList>
            <person name="Corre E."/>
            <person name="Pelletier E."/>
            <person name="Niang G."/>
            <person name="Scheremetjew M."/>
            <person name="Finn R."/>
            <person name="Kale V."/>
            <person name="Holt S."/>
            <person name="Cochrane G."/>
            <person name="Meng A."/>
            <person name="Brown T."/>
            <person name="Cohen L."/>
        </authorList>
    </citation>
    <scope>NUCLEOTIDE SEQUENCE</scope>
    <source>
        <strain evidence="1">CCMP2078</strain>
    </source>
</reference>
<dbReference type="AlphaFoldDB" id="A0A7R9U7R4"/>
<name>A0A7R9U7R4_9STRA</name>
<gene>
    <name evidence="1" type="ORF">PPYR1160_LOCUS6147</name>
</gene>
<dbReference type="EMBL" id="HBEA01007990">
    <property type="protein sequence ID" value="CAD8256655.1"/>
    <property type="molecule type" value="Transcribed_RNA"/>
</dbReference>
<protein>
    <submittedName>
        <fullName evidence="1">Uncharacterized protein</fullName>
    </submittedName>
</protein>